<sequence>WPAHRSSRTPARTPSASSAPWSAWPPPGRPPGSRSPASPGAGWTSAAPARPTWRPCPT</sequence>
<gene>
    <name evidence="2" type="ORF">AVDCRST_MAG35-1629</name>
</gene>
<protein>
    <submittedName>
        <fullName evidence="2">Uncharacterized protein</fullName>
    </submittedName>
</protein>
<name>A0A6J4PLT5_9ACTN</name>
<dbReference type="AlphaFoldDB" id="A0A6J4PLT5"/>
<feature type="compositionally biased region" description="Low complexity" evidence="1">
    <location>
        <begin position="8"/>
        <end position="22"/>
    </location>
</feature>
<feature type="compositionally biased region" description="Low complexity" evidence="1">
    <location>
        <begin position="31"/>
        <end position="42"/>
    </location>
</feature>
<feature type="region of interest" description="Disordered" evidence="1">
    <location>
        <begin position="1"/>
        <end position="58"/>
    </location>
</feature>
<organism evidence="2">
    <name type="scientific">uncultured Quadrisphaera sp</name>
    <dbReference type="NCBI Taxonomy" id="904978"/>
    <lineage>
        <taxon>Bacteria</taxon>
        <taxon>Bacillati</taxon>
        <taxon>Actinomycetota</taxon>
        <taxon>Actinomycetes</taxon>
        <taxon>Kineosporiales</taxon>
        <taxon>Kineosporiaceae</taxon>
        <taxon>Quadrisphaera</taxon>
        <taxon>environmental samples</taxon>
    </lineage>
</organism>
<reference evidence="2" key="1">
    <citation type="submission" date="2020-02" db="EMBL/GenBank/DDBJ databases">
        <authorList>
            <person name="Meier V. D."/>
        </authorList>
    </citation>
    <scope>NUCLEOTIDE SEQUENCE</scope>
    <source>
        <strain evidence="2">AVDCRST_MAG35</strain>
    </source>
</reference>
<accession>A0A6J4PLT5</accession>
<dbReference type="EMBL" id="CADCUY010000334">
    <property type="protein sequence ID" value="CAA9414524.1"/>
    <property type="molecule type" value="Genomic_DNA"/>
</dbReference>
<feature type="non-terminal residue" evidence="2">
    <location>
        <position position="58"/>
    </location>
</feature>
<feature type="non-terminal residue" evidence="2">
    <location>
        <position position="1"/>
    </location>
</feature>
<evidence type="ECO:0000256" key="1">
    <source>
        <dbReference type="SAM" id="MobiDB-lite"/>
    </source>
</evidence>
<evidence type="ECO:0000313" key="2">
    <source>
        <dbReference type="EMBL" id="CAA9414524.1"/>
    </source>
</evidence>
<proteinExistence type="predicted"/>